<dbReference type="RefSeq" id="XP_066077128.1">
    <property type="nucleotide sequence ID" value="XM_066221031.1"/>
</dbReference>
<accession>A0AAX4K0Q6</accession>
<reference evidence="1 2" key="1">
    <citation type="submission" date="2024-01" db="EMBL/GenBank/DDBJ databases">
        <title>Comparative genomics of Cryptococcus and Kwoniella reveals pathogenesis evolution and contrasting modes of karyotype evolution via chromosome fusion or intercentromeric recombination.</title>
        <authorList>
            <person name="Coelho M.A."/>
            <person name="David-Palma M."/>
            <person name="Shea T."/>
            <person name="Bowers K."/>
            <person name="McGinley-Smith S."/>
            <person name="Mohammad A.W."/>
            <person name="Gnirke A."/>
            <person name="Yurkov A.M."/>
            <person name="Nowrousian M."/>
            <person name="Sun S."/>
            <person name="Cuomo C.A."/>
            <person name="Heitman J."/>
        </authorList>
    </citation>
    <scope>NUCLEOTIDE SEQUENCE [LARGE SCALE GENOMIC DNA]</scope>
    <source>
        <strain evidence="1 2">CBS 6074</strain>
    </source>
</reference>
<sequence length="610" mass="70790">MKKVKTAPPINYAKLIPPLKDWHKLEEVHNQWLEKCGGNGAIARSIKLKATKGLFDLMPMEIPEEDREKIADELFRNIKLGLTRSPNRDLVTPKISDFRYGYSWVAWKRAAEYAGAIKLNDNFTQICKMVKTSCEYAANTIRRWREDPSFFAEFCNQLRGTDKIYPPLSDDQPDHQEDNDRLSGVTFAIQLTISNAHELLIKWTNLLDRLNDLKQLGLDDDWEIANKQVKIKGLFKENYREARQTLHLTSMFQQMELQFCFAQGRGKEYVVETSKWREEEESCDLEFAGQSNFQLKMTYEKLRNISYVDFLLASLYQFRDINGNTPSRDFAHYFLEFEQAVMADPSISEVVSSYVQNLIGERAMSHEMTSAMNRFFFQNMSVDPVEGYSVSEKQKAKSQCHSYEIFGYRIPSLLKAAIEQHMTPELARFVWEEFDSIAMQKHGDSVGNLLGIAEFLQTPKPGWITQKVELEDTCFPVTDTPLSISDIQHEKEEAITELDTDQTSQPFKVNNKQMKLVRKLFSKAEEEDGRGQVKWDDIYKLMKRIGFRIDEAGGSIVKFVPPNEAGIPFVEHRPHPENNIGSIRYRAFGKGLTERYGWTREWFERVIKEE</sequence>
<organism evidence="1 2">
    <name type="scientific">Kwoniella dendrophila CBS 6074</name>
    <dbReference type="NCBI Taxonomy" id="1295534"/>
    <lineage>
        <taxon>Eukaryota</taxon>
        <taxon>Fungi</taxon>
        <taxon>Dikarya</taxon>
        <taxon>Basidiomycota</taxon>
        <taxon>Agaricomycotina</taxon>
        <taxon>Tremellomycetes</taxon>
        <taxon>Tremellales</taxon>
        <taxon>Cryptococcaceae</taxon>
        <taxon>Kwoniella</taxon>
    </lineage>
</organism>
<dbReference type="GeneID" id="91095968"/>
<evidence type="ECO:0008006" key="3">
    <source>
        <dbReference type="Google" id="ProtNLM"/>
    </source>
</evidence>
<proteinExistence type="predicted"/>
<dbReference type="EMBL" id="CP144104">
    <property type="protein sequence ID" value="WWC90365.1"/>
    <property type="molecule type" value="Genomic_DNA"/>
</dbReference>
<name>A0AAX4K0Q6_9TREE</name>
<keyword evidence="2" id="KW-1185">Reference proteome</keyword>
<dbReference type="Proteomes" id="UP001355207">
    <property type="component" value="Chromosome 7"/>
</dbReference>
<protein>
    <recommendedName>
        <fullName evidence="3">EF-hand domain-containing protein</fullName>
    </recommendedName>
</protein>
<dbReference type="PANTHER" id="PTHR40788">
    <property type="entry name" value="CLR5 DOMAIN-CONTAINING PROTEIN-RELATED"/>
    <property type="match status" value="1"/>
</dbReference>
<dbReference type="PANTHER" id="PTHR40788:SF1">
    <property type="entry name" value="IPA PROTEIN"/>
    <property type="match status" value="1"/>
</dbReference>
<gene>
    <name evidence="1" type="ORF">L201_005298</name>
</gene>
<evidence type="ECO:0000313" key="1">
    <source>
        <dbReference type="EMBL" id="WWC90365.1"/>
    </source>
</evidence>
<evidence type="ECO:0000313" key="2">
    <source>
        <dbReference type="Proteomes" id="UP001355207"/>
    </source>
</evidence>
<dbReference type="AlphaFoldDB" id="A0AAX4K0Q6"/>